<sequence length="89" mass="9570">MQVVAPAYDGWVLGEAGEVGNRGRGELWAVVWRNQGKGEGVGESVTKGVSREGREEQQALSSSSTIVYIGMPQRTNSPVTGTHVEYNYG</sequence>
<evidence type="ECO:0000313" key="2">
    <source>
        <dbReference type="Proteomes" id="UP000324222"/>
    </source>
</evidence>
<accession>A0A5B7HTE4</accession>
<gene>
    <name evidence="1" type="ORF">E2C01_067302</name>
</gene>
<proteinExistence type="predicted"/>
<name>A0A5B7HTE4_PORTR</name>
<evidence type="ECO:0000313" key="1">
    <source>
        <dbReference type="EMBL" id="MPC72986.1"/>
    </source>
</evidence>
<comment type="caution">
    <text evidence="1">The sequence shown here is derived from an EMBL/GenBank/DDBJ whole genome shotgun (WGS) entry which is preliminary data.</text>
</comment>
<dbReference type="EMBL" id="VSRR010035841">
    <property type="protein sequence ID" value="MPC72986.1"/>
    <property type="molecule type" value="Genomic_DNA"/>
</dbReference>
<dbReference type="AlphaFoldDB" id="A0A5B7HTE4"/>
<protein>
    <submittedName>
        <fullName evidence="1">Uncharacterized protein</fullName>
    </submittedName>
</protein>
<dbReference type="Proteomes" id="UP000324222">
    <property type="component" value="Unassembled WGS sequence"/>
</dbReference>
<reference evidence="1 2" key="1">
    <citation type="submission" date="2019-05" db="EMBL/GenBank/DDBJ databases">
        <title>Another draft genome of Portunus trituberculatus and its Hox gene families provides insights of decapod evolution.</title>
        <authorList>
            <person name="Jeong J.-H."/>
            <person name="Song I."/>
            <person name="Kim S."/>
            <person name="Choi T."/>
            <person name="Kim D."/>
            <person name="Ryu S."/>
            <person name="Kim W."/>
        </authorList>
    </citation>
    <scope>NUCLEOTIDE SEQUENCE [LARGE SCALE GENOMIC DNA]</scope>
    <source>
        <tissue evidence="1">Muscle</tissue>
    </source>
</reference>
<keyword evidence="2" id="KW-1185">Reference proteome</keyword>
<organism evidence="1 2">
    <name type="scientific">Portunus trituberculatus</name>
    <name type="common">Swimming crab</name>
    <name type="synonym">Neptunus trituberculatus</name>
    <dbReference type="NCBI Taxonomy" id="210409"/>
    <lineage>
        <taxon>Eukaryota</taxon>
        <taxon>Metazoa</taxon>
        <taxon>Ecdysozoa</taxon>
        <taxon>Arthropoda</taxon>
        <taxon>Crustacea</taxon>
        <taxon>Multicrustacea</taxon>
        <taxon>Malacostraca</taxon>
        <taxon>Eumalacostraca</taxon>
        <taxon>Eucarida</taxon>
        <taxon>Decapoda</taxon>
        <taxon>Pleocyemata</taxon>
        <taxon>Brachyura</taxon>
        <taxon>Eubrachyura</taxon>
        <taxon>Portunoidea</taxon>
        <taxon>Portunidae</taxon>
        <taxon>Portuninae</taxon>
        <taxon>Portunus</taxon>
    </lineage>
</organism>